<keyword evidence="2" id="KW-1185">Reference proteome</keyword>
<sequence length="65" mass="7269">MWKALDKEAVQQAWVLPTRFGREQRLAGSKVGSASGPDGKVYLWAPYGSWSLRRHVRQEVVCPAG</sequence>
<proteinExistence type="predicted"/>
<comment type="caution">
    <text evidence="1">The sequence shown here is derived from an EMBL/GenBank/DDBJ whole genome shotgun (WGS) entry which is preliminary data.</text>
</comment>
<dbReference type="Proteomes" id="UP001157017">
    <property type="component" value="Unassembled WGS sequence"/>
</dbReference>
<dbReference type="EMBL" id="BSUZ01000001">
    <property type="protein sequence ID" value="GMA86055.1"/>
    <property type="molecule type" value="Genomic_DNA"/>
</dbReference>
<reference evidence="2" key="1">
    <citation type="journal article" date="2019" name="Int. J. Syst. Evol. Microbiol.">
        <title>The Global Catalogue of Microorganisms (GCM) 10K type strain sequencing project: providing services to taxonomists for standard genome sequencing and annotation.</title>
        <authorList>
            <consortium name="The Broad Institute Genomics Platform"/>
            <consortium name="The Broad Institute Genome Sequencing Center for Infectious Disease"/>
            <person name="Wu L."/>
            <person name="Ma J."/>
        </authorList>
    </citation>
    <scope>NUCLEOTIDE SEQUENCE [LARGE SCALE GENOMIC DNA]</scope>
    <source>
        <strain evidence="2">NBRC 108730</strain>
    </source>
</reference>
<accession>A0ABQ6JCZ9</accession>
<evidence type="ECO:0000313" key="2">
    <source>
        <dbReference type="Proteomes" id="UP001157017"/>
    </source>
</evidence>
<organism evidence="1 2">
    <name type="scientific">Angustibacter aerolatus</name>
    <dbReference type="NCBI Taxonomy" id="1162965"/>
    <lineage>
        <taxon>Bacteria</taxon>
        <taxon>Bacillati</taxon>
        <taxon>Actinomycetota</taxon>
        <taxon>Actinomycetes</taxon>
        <taxon>Kineosporiales</taxon>
        <taxon>Kineosporiaceae</taxon>
    </lineage>
</organism>
<protein>
    <submittedName>
        <fullName evidence="1">Uncharacterized protein</fullName>
    </submittedName>
</protein>
<gene>
    <name evidence="1" type="ORF">GCM10025868_13050</name>
</gene>
<evidence type="ECO:0000313" key="1">
    <source>
        <dbReference type="EMBL" id="GMA86055.1"/>
    </source>
</evidence>
<name>A0ABQ6JCZ9_9ACTN</name>